<name>A0A6B0UBU2_IXORI</name>
<reference evidence="1" key="1">
    <citation type="submission" date="2019-12" db="EMBL/GenBank/DDBJ databases">
        <title>An insight into the sialome of adult female Ixodes ricinus ticks feeding for 6 days.</title>
        <authorList>
            <person name="Perner J."/>
            <person name="Ribeiro J.M.C."/>
        </authorList>
    </citation>
    <scope>NUCLEOTIDE SEQUENCE</scope>
    <source>
        <strain evidence="1">Semi-engorged</strain>
        <tissue evidence="1">Salivary glands</tissue>
    </source>
</reference>
<accession>A0A6B0UBU2</accession>
<proteinExistence type="predicted"/>
<dbReference type="EMBL" id="GIFC01001530">
    <property type="protein sequence ID" value="MXU83613.1"/>
    <property type="molecule type" value="Transcribed_RNA"/>
</dbReference>
<sequence>MLWKLCSLLPATLNSIRSQSSAKTNRSMMRGAASKESSQVLWTTMVLWPPSMISLVYSSMARLLSPTYGTYLITTQ</sequence>
<organism evidence="1">
    <name type="scientific">Ixodes ricinus</name>
    <name type="common">Common tick</name>
    <name type="synonym">Acarus ricinus</name>
    <dbReference type="NCBI Taxonomy" id="34613"/>
    <lineage>
        <taxon>Eukaryota</taxon>
        <taxon>Metazoa</taxon>
        <taxon>Ecdysozoa</taxon>
        <taxon>Arthropoda</taxon>
        <taxon>Chelicerata</taxon>
        <taxon>Arachnida</taxon>
        <taxon>Acari</taxon>
        <taxon>Parasitiformes</taxon>
        <taxon>Ixodida</taxon>
        <taxon>Ixodoidea</taxon>
        <taxon>Ixodidae</taxon>
        <taxon>Ixodinae</taxon>
        <taxon>Ixodes</taxon>
    </lineage>
</organism>
<dbReference type="AlphaFoldDB" id="A0A6B0UBU2"/>
<evidence type="ECO:0000313" key="1">
    <source>
        <dbReference type="EMBL" id="MXU83613.1"/>
    </source>
</evidence>
<protein>
    <submittedName>
        <fullName evidence="1">Putative secreted protein</fullName>
    </submittedName>
</protein>